<dbReference type="InterPro" id="IPR007160">
    <property type="entry name" value="DUF362"/>
</dbReference>
<dbReference type="RefSeq" id="WP_149079987.1">
    <property type="nucleotide sequence ID" value="NZ_VTAW01000002.1"/>
</dbReference>
<dbReference type="AlphaFoldDB" id="A0A5D5AV73"/>
<gene>
    <name evidence="2" type="ORF">FYC77_02790</name>
</gene>
<evidence type="ECO:0000313" key="3">
    <source>
        <dbReference type="Proteomes" id="UP000324104"/>
    </source>
</evidence>
<dbReference type="EMBL" id="VTAW01000002">
    <property type="protein sequence ID" value="TYT63520.1"/>
    <property type="molecule type" value="Genomic_DNA"/>
</dbReference>
<dbReference type="Proteomes" id="UP000324104">
    <property type="component" value="Unassembled WGS sequence"/>
</dbReference>
<accession>A0A5D5AV73</accession>
<protein>
    <submittedName>
        <fullName evidence="2">DUF362 domain-containing protein</fullName>
    </submittedName>
</protein>
<feature type="domain" description="DUF362" evidence="1">
    <location>
        <begin position="58"/>
        <end position="238"/>
    </location>
</feature>
<proteinExistence type="predicted"/>
<organism evidence="2 3">
    <name type="scientific">Natrialba swarupiae</name>
    <dbReference type="NCBI Taxonomy" id="2448032"/>
    <lineage>
        <taxon>Archaea</taxon>
        <taxon>Methanobacteriati</taxon>
        <taxon>Methanobacteriota</taxon>
        <taxon>Stenosarchaea group</taxon>
        <taxon>Halobacteria</taxon>
        <taxon>Halobacteriales</taxon>
        <taxon>Natrialbaceae</taxon>
        <taxon>Natrialba</taxon>
    </lineage>
</organism>
<dbReference type="Pfam" id="PF04015">
    <property type="entry name" value="DUF362"/>
    <property type="match status" value="1"/>
</dbReference>
<name>A0A5D5AV73_9EURY</name>
<comment type="caution">
    <text evidence="2">The sequence shown here is derived from an EMBL/GenBank/DDBJ whole genome shotgun (WGS) entry which is preliminary data.</text>
</comment>
<evidence type="ECO:0000259" key="1">
    <source>
        <dbReference type="Pfam" id="PF04015"/>
    </source>
</evidence>
<evidence type="ECO:0000313" key="2">
    <source>
        <dbReference type="EMBL" id="TYT63520.1"/>
    </source>
</evidence>
<reference evidence="2 3" key="1">
    <citation type="submission" date="2019-08" db="EMBL/GenBank/DDBJ databases">
        <title>Archaea genome.</title>
        <authorList>
            <person name="Kajale S."/>
            <person name="Shouche Y."/>
            <person name="Deshpande N."/>
            <person name="Sharma A."/>
        </authorList>
    </citation>
    <scope>NUCLEOTIDE SEQUENCE [LARGE SCALE GENOMIC DNA]</scope>
    <source>
        <strain evidence="2 3">ESP3B_9</strain>
    </source>
</reference>
<keyword evidence="3" id="KW-1185">Reference proteome</keyword>
<sequence length="324" mass="33414">MSADHGGSHGHVRVAAVDAGDRTGGWLPDVDARMATFESSLSAILEPSITVIENADRIAVVPDVHYPFHPSTGMVTDPALVGALVSHIERRGDAEIDVVGAGTGIDADRTAAYLGYPAVLERFEATFSGIDDETSRTRVVRSVDDRSVPFAVPTDLLERTVVVVPTLRPTESGAVAGGMRTLAALGDETDDPDATAVAAADIVDPALSILDATTAYGGTPHAANAIFAGPTAPTDAVAASLLGRSIDEEPALSLALEDGARIDVERVGPEARTLDVEAIGDRLSGGELPPDGDMHPVVTAAYRLYAAAGRDAVPPQLEGKGDAD</sequence>